<feature type="signal peptide" evidence="1">
    <location>
        <begin position="1"/>
        <end position="25"/>
    </location>
</feature>
<sequence>MNNLKKLLTLLLLTPLLAACSNAPADEVVEDLIKAQYEQAHGMLSAAHSQVVMPTLENVSNVKCRSEDGEERYRCIADITQTKDNESETKTVNFLVYKYNDEWALGS</sequence>
<accession>A0ABS3NNM8</accession>
<dbReference type="Proteomes" id="UP000664554">
    <property type="component" value="Unassembled WGS sequence"/>
</dbReference>
<proteinExistence type="predicted"/>
<evidence type="ECO:0000313" key="3">
    <source>
        <dbReference type="Proteomes" id="UP000664554"/>
    </source>
</evidence>
<comment type="caution">
    <text evidence="2">The sequence shown here is derived from an EMBL/GenBank/DDBJ whole genome shotgun (WGS) entry which is preliminary data.</text>
</comment>
<dbReference type="EMBL" id="JAGBKM010000009">
    <property type="protein sequence ID" value="MBO1530821.1"/>
    <property type="molecule type" value="Genomic_DNA"/>
</dbReference>
<protein>
    <recommendedName>
        <fullName evidence="4">Lipoprotein</fullName>
    </recommendedName>
</protein>
<feature type="chain" id="PRO_5045798942" description="Lipoprotein" evidence="1">
    <location>
        <begin position="26"/>
        <end position="107"/>
    </location>
</feature>
<evidence type="ECO:0000256" key="1">
    <source>
        <dbReference type="SAM" id="SignalP"/>
    </source>
</evidence>
<reference evidence="2 3" key="1">
    <citation type="submission" date="2021-03" db="EMBL/GenBank/DDBJ databases">
        <authorList>
            <person name="Shang D.-D."/>
            <person name="Du Z.-J."/>
            <person name="Chen G.-J."/>
        </authorList>
    </citation>
    <scope>NUCLEOTIDE SEQUENCE [LARGE SCALE GENOMIC DNA]</scope>
    <source>
        <strain evidence="2 3">F1192</strain>
    </source>
</reference>
<organism evidence="2 3">
    <name type="scientific">Psychrobacter coccoides</name>
    <dbReference type="NCBI Taxonomy" id="2818440"/>
    <lineage>
        <taxon>Bacteria</taxon>
        <taxon>Pseudomonadati</taxon>
        <taxon>Pseudomonadota</taxon>
        <taxon>Gammaproteobacteria</taxon>
        <taxon>Moraxellales</taxon>
        <taxon>Moraxellaceae</taxon>
        <taxon>Psychrobacter</taxon>
    </lineage>
</organism>
<keyword evidence="3" id="KW-1185">Reference proteome</keyword>
<dbReference type="PROSITE" id="PS51257">
    <property type="entry name" value="PROKAR_LIPOPROTEIN"/>
    <property type="match status" value="1"/>
</dbReference>
<dbReference type="RefSeq" id="WP_207990958.1">
    <property type="nucleotide sequence ID" value="NZ_JAGBKM010000009.1"/>
</dbReference>
<name>A0ABS3NNM8_9GAMM</name>
<evidence type="ECO:0000313" key="2">
    <source>
        <dbReference type="EMBL" id="MBO1530821.1"/>
    </source>
</evidence>
<evidence type="ECO:0008006" key="4">
    <source>
        <dbReference type="Google" id="ProtNLM"/>
    </source>
</evidence>
<keyword evidence="1" id="KW-0732">Signal</keyword>
<gene>
    <name evidence="2" type="ORF">J3492_06290</name>
</gene>